<evidence type="ECO:0000256" key="8">
    <source>
        <dbReference type="RuleBase" id="RU365088"/>
    </source>
</evidence>
<evidence type="ECO:0000256" key="4">
    <source>
        <dbReference type="ARBA" id="ARBA00022475"/>
    </source>
</evidence>
<name>A0ABR7RKG2_9PROT</name>
<organism evidence="10 11">
    <name type="scientific">Teichococcus aerophilus</name>
    <dbReference type="NCBI Taxonomy" id="1224513"/>
    <lineage>
        <taxon>Bacteria</taxon>
        <taxon>Pseudomonadati</taxon>
        <taxon>Pseudomonadota</taxon>
        <taxon>Alphaproteobacteria</taxon>
        <taxon>Acetobacterales</taxon>
        <taxon>Roseomonadaceae</taxon>
        <taxon>Roseomonas</taxon>
    </lineage>
</organism>
<keyword evidence="11" id="KW-1185">Reference proteome</keyword>
<evidence type="ECO:0000256" key="7">
    <source>
        <dbReference type="ARBA" id="ARBA00023136"/>
    </source>
</evidence>
<sequence length="409" mass="42470">MPRSSASPTPPTLGPNTHTTALPGWLPLLLGFLTAIGPLSTDMYLPAFPAIEAGFGVPKGSAEITLAAWFLGLAVGQLVQGTLADRFGRRRPLLAGLAVFILGTTGCALATDINTLALCRFVAAFGGSASTVLPRAVVRDMADGYAAARLMSRLMLVMGAAPILAPSLGGLMLQFGGWRPIFWFGVCYALISSTLVWRLLPETLPPERRLRLGPTSLLLRYIQILRDKVFLANAALGCASMFLLFTYVGGSPGVFVGVFGLQPGTFAILFGVNAACFILASQLNPPLLLRFGPLRVVRWAAGTMLTASLVLAAAAFSGHASLPMVLVPVAIASASTALILPNSAVGALGRHSAQAGSASALLGTLQFSVAGCSGILLGWLTDGTARPMAMLMVGAALAAVVAERFRPRV</sequence>
<reference evidence="10 11" key="1">
    <citation type="journal article" date="2013" name="Int. J. Syst. Evol. Microbiol.">
        <title>Roseomonas aerophila sp. nov., isolated from air.</title>
        <authorList>
            <person name="Kim S.J."/>
            <person name="Weon H.Y."/>
            <person name="Ahn J.H."/>
            <person name="Hong S.B."/>
            <person name="Seok S.J."/>
            <person name="Whang K.S."/>
            <person name="Kwon S.W."/>
        </authorList>
    </citation>
    <scope>NUCLEOTIDE SEQUENCE [LARGE SCALE GENOMIC DNA]</scope>
    <source>
        <strain evidence="10 11">NBRC 108923</strain>
    </source>
</reference>
<evidence type="ECO:0000256" key="5">
    <source>
        <dbReference type="ARBA" id="ARBA00022692"/>
    </source>
</evidence>
<keyword evidence="5 8" id="KW-0812">Transmembrane</keyword>
<evidence type="ECO:0000259" key="9">
    <source>
        <dbReference type="PROSITE" id="PS50850"/>
    </source>
</evidence>
<dbReference type="Pfam" id="PF07690">
    <property type="entry name" value="MFS_1"/>
    <property type="match status" value="1"/>
</dbReference>
<dbReference type="PROSITE" id="PS50850">
    <property type="entry name" value="MFS"/>
    <property type="match status" value="1"/>
</dbReference>
<feature type="transmembrane region" description="Helical" evidence="8">
    <location>
        <begin position="254"/>
        <end position="279"/>
    </location>
</feature>
<keyword evidence="7 8" id="KW-0472">Membrane</keyword>
<dbReference type="Gene3D" id="1.20.1720.10">
    <property type="entry name" value="Multidrug resistance protein D"/>
    <property type="match status" value="1"/>
</dbReference>
<dbReference type="PANTHER" id="PTHR23502">
    <property type="entry name" value="MAJOR FACILITATOR SUPERFAMILY"/>
    <property type="match status" value="1"/>
</dbReference>
<feature type="transmembrane region" description="Helical" evidence="8">
    <location>
        <begin position="150"/>
        <end position="175"/>
    </location>
</feature>
<evidence type="ECO:0000256" key="1">
    <source>
        <dbReference type="ARBA" id="ARBA00004651"/>
    </source>
</evidence>
<feature type="transmembrane region" description="Helical" evidence="8">
    <location>
        <begin position="21"/>
        <end position="40"/>
    </location>
</feature>
<feature type="transmembrane region" description="Helical" evidence="8">
    <location>
        <begin position="325"/>
        <end position="348"/>
    </location>
</feature>
<feature type="domain" description="Major facilitator superfamily (MFS) profile" evidence="9">
    <location>
        <begin position="26"/>
        <end position="409"/>
    </location>
</feature>
<dbReference type="SUPFAM" id="SSF103473">
    <property type="entry name" value="MFS general substrate transporter"/>
    <property type="match status" value="1"/>
</dbReference>
<proteinExistence type="inferred from homology"/>
<dbReference type="RefSeq" id="WP_187784216.1">
    <property type="nucleotide sequence ID" value="NZ_JACTVA010000012.1"/>
</dbReference>
<keyword evidence="4" id="KW-1003">Cell membrane</keyword>
<evidence type="ECO:0000313" key="11">
    <source>
        <dbReference type="Proteomes" id="UP000626026"/>
    </source>
</evidence>
<dbReference type="InterPro" id="IPR011701">
    <property type="entry name" value="MFS"/>
</dbReference>
<feature type="transmembrane region" description="Helical" evidence="8">
    <location>
        <begin position="92"/>
        <end position="111"/>
    </location>
</feature>
<keyword evidence="6 8" id="KW-1133">Transmembrane helix</keyword>
<comment type="similarity">
    <text evidence="2 8">Belongs to the major facilitator superfamily. Bcr/CmlA family.</text>
</comment>
<keyword evidence="8" id="KW-0997">Cell inner membrane</keyword>
<dbReference type="InterPro" id="IPR004812">
    <property type="entry name" value="Efflux_drug-R_Bcr/CmlA"/>
</dbReference>
<dbReference type="InterPro" id="IPR020846">
    <property type="entry name" value="MFS_dom"/>
</dbReference>
<evidence type="ECO:0000313" key="10">
    <source>
        <dbReference type="EMBL" id="MBC9207047.1"/>
    </source>
</evidence>
<dbReference type="CDD" id="cd17320">
    <property type="entry name" value="MFS_MdfA_MDR_like"/>
    <property type="match status" value="1"/>
</dbReference>
<feature type="transmembrane region" description="Helical" evidence="8">
    <location>
        <begin position="360"/>
        <end position="381"/>
    </location>
</feature>
<feature type="transmembrane region" description="Helical" evidence="8">
    <location>
        <begin position="117"/>
        <end position="138"/>
    </location>
</feature>
<evidence type="ECO:0000256" key="3">
    <source>
        <dbReference type="ARBA" id="ARBA00022448"/>
    </source>
</evidence>
<feature type="transmembrane region" description="Helical" evidence="8">
    <location>
        <begin position="229"/>
        <end position="248"/>
    </location>
</feature>
<keyword evidence="3 8" id="KW-0813">Transport</keyword>
<dbReference type="InterPro" id="IPR036259">
    <property type="entry name" value="MFS_trans_sf"/>
</dbReference>
<protein>
    <recommendedName>
        <fullName evidence="8">Bcr/CflA family efflux transporter</fullName>
    </recommendedName>
</protein>
<feature type="transmembrane region" description="Helical" evidence="8">
    <location>
        <begin position="60"/>
        <end position="80"/>
    </location>
</feature>
<accession>A0ABR7RKG2</accession>
<dbReference type="EMBL" id="JACTVA010000012">
    <property type="protein sequence ID" value="MBC9207047.1"/>
    <property type="molecule type" value="Genomic_DNA"/>
</dbReference>
<comment type="subcellular location">
    <subcellularLocation>
        <location evidence="8">Cell inner membrane</location>
        <topology evidence="8">Multi-pass membrane protein</topology>
    </subcellularLocation>
    <subcellularLocation>
        <location evidence="1">Cell membrane</location>
        <topology evidence="1">Multi-pass membrane protein</topology>
    </subcellularLocation>
</comment>
<feature type="transmembrane region" description="Helical" evidence="8">
    <location>
        <begin position="387"/>
        <end position="405"/>
    </location>
</feature>
<dbReference type="Proteomes" id="UP000626026">
    <property type="component" value="Unassembled WGS sequence"/>
</dbReference>
<feature type="transmembrane region" description="Helical" evidence="8">
    <location>
        <begin position="299"/>
        <end position="319"/>
    </location>
</feature>
<evidence type="ECO:0000256" key="2">
    <source>
        <dbReference type="ARBA" id="ARBA00006236"/>
    </source>
</evidence>
<feature type="transmembrane region" description="Helical" evidence="8">
    <location>
        <begin position="181"/>
        <end position="200"/>
    </location>
</feature>
<comment type="caution">
    <text evidence="10">The sequence shown here is derived from an EMBL/GenBank/DDBJ whole genome shotgun (WGS) entry which is preliminary data.</text>
</comment>
<dbReference type="PANTHER" id="PTHR23502:SF132">
    <property type="entry name" value="POLYAMINE TRANSPORTER 2-RELATED"/>
    <property type="match status" value="1"/>
</dbReference>
<gene>
    <name evidence="10" type="ORF">IBL26_09400</name>
</gene>
<evidence type="ECO:0000256" key="6">
    <source>
        <dbReference type="ARBA" id="ARBA00022989"/>
    </source>
</evidence>
<dbReference type="NCBIfam" id="TIGR00710">
    <property type="entry name" value="efflux_Bcr_CflA"/>
    <property type="match status" value="1"/>
</dbReference>